<reference evidence="1" key="1">
    <citation type="journal article" date="2015" name="Nature">
        <title>Complex archaea that bridge the gap between prokaryotes and eukaryotes.</title>
        <authorList>
            <person name="Spang A."/>
            <person name="Saw J.H."/>
            <person name="Jorgensen S.L."/>
            <person name="Zaremba-Niedzwiedzka K."/>
            <person name="Martijn J."/>
            <person name="Lind A.E."/>
            <person name="van Eijk R."/>
            <person name="Schleper C."/>
            <person name="Guy L."/>
            <person name="Ettema T.J."/>
        </authorList>
    </citation>
    <scope>NUCLEOTIDE SEQUENCE</scope>
</reference>
<comment type="caution">
    <text evidence="1">The sequence shown here is derived from an EMBL/GenBank/DDBJ whole genome shotgun (WGS) entry which is preliminary data.</text>
</comment>
<protein>
    <submittedName>
        <fullName evidence="1">Uncharacterized protein</fullName>
    </submittedName>
</protein>
<accession>A0A0F9GYG7</accession>
<name>A0A0F9GYG7_9ZZZZ</name>
<dbReference type="AlphaFoldDB" id="A0A0F9GYG7"/>
<organism evidence="1">
    <name type="scientific">marine sediment metagenome</name>
    <dbReference type="NCBI Taxonomy" id="412755"/>
    <lineage>
        <taxon>unclassified sequences</taxon>
        <taxon>metagenomes</taxon>
        <taxon>ecological metagenomes</taxon>
    </lineage>
</organism>
<gene>
    <name evidence="1" type="ORF">LCGC14_1770310</name>
</gene>
<dbReference type="EMBL" id="LAZR01016589">
    <property type="protein sequence ID" value="KKM03849.1"/>
    <property type="molecule type" value="Genomic_DNA"/>
</dbReference>
<evidence type="ECO:0000313" key="1">
    <source>
        <dbReference type="EMBL" id="KKM03849.1"/>
    </source>
</evidence>
<proteinExistence type="predicted"/>
<sequence>MAKISPGPLLASASGSLGEITFRQTRQGLVLQQRSSPHQTSTPAREATWESFRSAMANFARLYSPLKDAIHLQGGRAGQTVMQAFVSAWYRFHRYDTWNMQLTDEVTPVLGILSSDFTLGIATVVTNLDSIAGTYHAHILPSIFRNVYTPTPALQDHPLTIPPTTFAYNHLIPPSSYALFPFHPSEPLSLGKSDAIIRD</sequence>